<feature type="region of interest" description="Disordered" evidence="2">
    <location>
        <begin position="1"/>
        <end position="26"/>
    </location>
</feature>
<dbReference type="EMBL" id="AP025730">
    <property type="protein sequence ID" value="BDI03900.1"/>
    <property type="molecule type" value="Genomic_DNA"/>
</dbReference>
<evidence type="ECO:0000256" key="1">
    <source>
        <dbReference type="PROSITE-ProRule" id="PRU00169"/>
    </source>
</evidence>
<dbReference type="Gene3D" id="3.30.70.270">
    <property type="match status" value="1"/>
</dbReference>
<dbReference type="InterPro" id="IPR001789">
    <property type="entry name" value="Sig_transdc_resp-reg_receiver"/>
</dbReference>
<dbReference type="SMART" id="SM00267">
    <property type="entry name" value="GGDEF"/>
    <property type="match status" value="1"/>
</dbReference>
<proteinExistence type="predicted"/>
<dbReference type="InterPro" id="IPR035919">
    <property type="entry name" value="EAL_sf"/>
</dbReference>
<evidence type="ECO:0000256" key="2">
    <source>
        <dbReference type="SAM" id="MobiDB-lite"/>
    </source>
</evidence>
<evidence type="ECO:0000313" key="7">
    <source>
        <dbReference type="Proteomes" id="UP001057498"/>
    </source>
</evidence>
<dbReference type="PANTHER" id="PTHR44757">
    <property type="entry name" value="DIGUANYLATE CYCLASE DGCP"/>
    <property type="match status" value="1"/>
</dbReference>
<evidence type="ECO:0000259" key="4">
    <source>
        <dbReference type="PROSITE" id="PS50883"/>
    </source>
</evidence>
<dbReference type="PANTHER" id="PTHR44757:SF2">
    <property type="entry name" value="BIOFILM ARCHITECTURE MAINTENANCE PROTEIN MBAA"/>
    <property type="match status" value="1"/>
</dbReference>
<feature type="domain" description="EAL" evidence="4">
    <location>
        <begin position="357"/>
        <end position="612"/>
    </location>
</feature>
<protein>
    <submittedName>
        <fullName evidence="6">Uncharacterized protein</fullName>
    </submittedName>
</protein>
<evidence type="ECO:0000259" key="5">
    <source>
        <dbReference type="PROSITE" id="PS50887"/>
    </source>
</evidence>
<dbReference type="Gene3D" id="3.20.20.450">
    <property type="entry name" value="EAL domain"/>
    <property type="match status" value="1"/>
</dbReference>
<dbReference type="PROSITE" id="PS50887">
    <property type="entry name" value="GGDEF"/>
    <property type="match status" value="1"/>
</dbReference>
<dbReference type="SMART" id="SM00052">
    <property type="entry name" value="EAL"/>
    <property type="match status" value="1"/>
</dbReference>
<dbReference type="Proteomes" id="UP001057498">
    <property type="component" value="Chromosome"/>
</dbReference>
<organism evidence="6 7">
    <name type="scientific">Sphaerotilus microaerophilus</name>
    <dbReference type="NCBI Taxonomy" id="2914710"/>
    <lineage>
        <taxon>Bacteria</taxon>
        <taxon>Pseudomonadati</taxon>
        <taxon>Pseudomonadota</taxon>
        <taxon>Betaproteobacteria</taxon>
        <taxon>Burkholderiales</taxon>
        <taxon>Sphaerotilaceae</taxon>
        <taxon>Sphaerotilus</taxon>
    </lineage>
</organism>
<sequence length="618" mass="66888">MTVAPNMTPPSVPCAGQAASTGHRPGSRIVVADDEPLAAAELVELLHSLGYGQVTALDVNEGRSAEIVLTALRNERPDLVLLELTPHSPAALALLAAMQADRLLRQVPVIATQAEDLPADRLRALQLQAADVLPKPLEPAEFALRLRNVLRLKDRHDQLAFTDGSTGLPNREWSLRRLDEAIRASRRHGHTGAVLQVGLDRFKPVIDALGITLGDELLREVGLRLSTCVRDTDLVSHEALGDSADAQRAESDPSAQVARGDSDEFTVLLPQIVRPDHASVVAQRIAEAMRAPLQVAGHEVFLSCRVGIAVFPGDGLDKDTVLERAILAMRHGQADASPAANPVRFYSQALHGRFTSRLAVERELHHALERGELQLLYQPKVDIAHGRLCGAEALVRWQHPLRGRLGPAAFIEVAEETGLIVPLGAWVLREAIRQMAAWRRLGLPPLPVAVNVSSYQLRRPGLADTVRDNLRETGVDGSQLCLELTESAIMDTGSSAADTLAAVKQLGVHLALDDFGTGYSSLSYLRRFPLDELKIDRSFVAECASGTGSAAVITRAIIAMAHGLGLRVVAEGIETEQQLDFLRRQHCDQYQGFLYSPPVAAAEIEEMLHRSNSIAAAA</sequence>
<evidence type="ECO:0000259" key="3">
    <source>
        <dbReference type="PROSITE" id="PS50110"/>
    </source>
</evidence>
<dbReference type="SUPFAM" id="SSF55073">
    <property type="entry name" value="Nucleotide cyclase"/>
    <property type="match status" value="1"/>
</dbReference>
<dbReference type="SUPFAM" id="SSF141868">
    <property type="entry name" value="EAL domain-like"/>
    <property type="match status" value="1"/>
</dbReference>
<dbReference type="Gene3D" id="3.40.50.2300">
    <property type="match status" value="1"/>
</dbReference>
<accession>A0ABM7YI03</accession>
<evidence type="ECO:0000313" key="6">
    <source>
        <dbReference type="EMBL" id="BDI03900.1"/>
    </source>
</evidence>
<keyword evidence="7" id="KW-1185">Reference proteome</keyword>
<gene>
    <name evidence="6" type="ORF">CATMQ487_08700</name>
</gene>
<reference evidence="6" key="1">
    <citation type="submission" date="2022-04" db="EMBL/GenBank/DDBJ databases">
        <title>Whole genome sequence of Sphaerotilus sp. FB-5.</title>
        <authorList>
            <person name="Takeda M."/>
            <person name="Narihara S."/>
            <person name="Akimoto M."/>
            <person name="Akimoto R."/>
            <person name="Nishiyashiki S."/>
            <person name="Murakami T."/>
        </authorList>
    </citation>
    <scope>NUCLEOTIDE SEQUENCE</scope>
    <source>
        <strain evidence="6">FB-5</strain>
    </source>
</reference>
<dbReference type="SUPFAM" id="SSF52172">
    <property type="entry name" value="CheY-like"/>
    <property type="match status" value="1"/>
</dbReference>
<dbReference type="CDD" id="cd01948">
    <property type="entry name" value="EAL"/>
    <property type="match status" value="1"/>
</dbReference>
<dbReference type="CDD" id="cd01949">
    <property type="entry name" value="GGDEF"/>
    <property type="match status" value="1"/>
</dbReference>
<dbReference type="InterPro" id="IPR043128">
    <property type="entry name" value="Rev_trsase/Diguanyl_cyclase"/>
</dbReference>
<name>A0ABM7YI03_9BURK</name>
<dbReference type="InterPro" id="IPR001633">
    <property type="entry name" value="EAL_dom"/>
</dbReference>
<dbReference type="Pfam" id="PF00072">
    <property type="entry name" value="Response_reg"/>
    <property type="match status" value="1"/>
</dbReference>
<feature type="compositionally biased region" description="Basic and acidic residues" evidence="2">
    <location>
        <begin position="241"/>
        <end position="251"/>
    </location>
</feature>
<feature type="region of interest" description="Disordered" evidence="2">
    <location>
        <begin position="241"/>
        <end position="260"/>
    </location>
</feature>
<dbReference type="InterPro" id="IPR000160">
    <property type="entry name" value="GGDEF_dom"/>
</dbReference>
<dbReference type="InterPro" id="IPR029787">
    <property type="entry name" value="Nucleotide_cyclase"/>
</dbReference>
<dbReference type="InterPro" id="IPR052155">
    <property type="entry name" value="Biofilm_reg_signaling"/>
</dbReference>
<dbReference type="Pfam" id="PF00990">
    <property type="entry name" value="GGDEF"/>
    <property type="match status" value="2"/>
</dbReference>
<dbReference type="PROSITE" id="PS50110">
    <property type="entry name" value="RESPONSE_REGULATORY"/>
    <property type="match status" value="1"/>
</dbReference>
<dbReference type="PROSITE" id="PS50883">
    <property type="entry name" value="EAL"/>
    <property type="match status" value="1"/>
</dbReference>
<dbReference type="NCBIfam" id="TIGR00254">
    <property type="entry name" value="GGDEF"/>
    <property type="match status" value="1"/>
</dbReference>
<comment type="caution">
    <text evidence="1">Lacks conserved residue(s) required for the propagation of feature annotation.</text>
</comment>
<feature type="domain" description="Response regulatory" evidence="3">
    <location>
        <begin position="28"/>
        <end position="150"/>
    </location>
</feature>
<dbReference type="Pfam" id="PF00563">
    <property type="entry name" value="EAL"/>
    <property type="match status" value="1"/>
</dbReference>
<dbReference type="SMART" id="SM00448">
    <property type="entry name" value="REC"/>
    <property type="match status" value="1"/>
</dbReference>
<feature type="domain" description="GGDEF" evidence="5">
    <location>
        <begin position="190"/>
        <end position="348"/>
    </location>
</feature>
<dbReference type="InterPro" id="IPR011006">
    <property type="entry name" value="CheY-like_superfamily"/>
</dbReference>